<gene>
    <name evidence="3" type="ORF">OS493_037684</name>
</gene>
<dbReference type="GO" id="GO:0008270">
    <property type="term" value="F:zinc ion binding"/>
    <property type="evidence" value="ECO:0007669"/>
    <property type="project" value="UniProtKB-KW"/>
</dbReference>
<keyword evidence="1" id="KW-0479">Metal-binding</keyword>
<comment type="caution">
    <text evidence="3">The sequence shown here is derived from an EMBL/GenBank/DDBJ whole genome shotgun (WGS) entry which is preliminary data.</text>
</comment>
<name>A0A9W9YUD1_9CNID</name>
<dbReference type="EMBL" id="MU826900">
    <property type="protein sequence ID" value="KAJ7369603.1"/>
    <property type="molecule type" value="Genomic_DNA"/>
</dbReference>
<accession>A0A9W9YUD1</accession>
<keyword evidence="4" id="KW-1185">Reference proteome</keyword>
<keyword evidence="1" id="KW-0862">Zinc</keyword>
<keyword evidence="1" id="KW-0863">Zinc-finger</keyword>
<organism evidence="3 4">
    <name type="scientific">Desmophyllum pertusum</name>
    <dbReference type="NCBI Taxonomy" id="174260"/>
    <lineage>
        <taxon>Eukaryota</taxon>
        <taxon>Metazoa</taxon>
        <taxon>Cnidaria</taxon>
        <taxon>Anthozoa</taxon>
        <taxon>Hexacorallia</taxon>
        <taxon>Scleractinia</taxon>
        <taxon>Caryophylliina</taxon>
        <taxon>Caryophylliidae</taxon>
        <taxon>Desmophyllum</taxon>
    </lineage>
</organism>
<dbReference type="OrthoDB" id="5957169at2759"/>
<sequence>MAPYRTQCDFCDGQFTTTTALQRHRRSRHPNARPVKELPFYEEDAVIVQFPDANRASRNPLVRRDFKLWISGIVESINSTLHPKVSGKWSRVERHDCPENFLQLLLARLPSAFVNSAKERPHWKPPVWKKNAKQFSWKCHSMDEVKAALDCSSTPLALSKSYNGLEEVADNAIAQVSGIQAIALAKSRARGDRDLTRSRPTCRASLVVGEGEGRATREFEIIWWPDLYTIPQRGKIALRYYVGKVLF</sequence>
<dbReference type="PROSITE" id="PS00028">
    <property type="entry name" value="ZINC_FINGER_C2H2_1"/>
    <property type="match status" value="1"/>
</dbReference>
<proteinExistence type="predicted"/>
<evidence type="ECO:0000256" key="1">
    <source>
        <dbReference type="PROSITE-ProRule" id="PRU00042"/>
    </source>
</evidence>
<evidence type="ECO:0000259" key="2">
    <source>
        <dbReference type="PROSITE" id="PS50157"/>
    </source>
</evidence>
<dbReference type="InterPro" id="IPR013087">
    <property type="entry name" value="Znf_C2H2_type"/>
</dbReference>
<protein>
    <recommendedName>
        <fullName evidence="2">C2H2-type domain-containing protein</fullName>
    </recommendedName>
</protein>
<evidence type="ECO:0000313" key="4">
    <source>
        <dbReference type="Proteomes" id="UP001163046"/>
    </source>
</evidence>
<evidence type="ECO:0000313" key="3">
    <source>
        <dbReference type="EMBL" id="KAJ7369603.1"/>
    </source>
</evidence>
<dbReference type="Proteomes" id="UP001163046">
    <property type="component" value="Unassembled WGS sequence"/>
</dbReference>
<reference evidence="3" key="1">
    <citation type="submission" date="2023-01" db="EMBL/GenBank/DDBJ databases">
        <title>Genome assembly of the deep-sea coral Lophelia pertusa.</title>
        <authorList>
            <person name="Herrera S."/>
            <person name="Cordes E."/>
        </authorList>
    </citation>
    <scope>NUCLEOTIDE SEQUENCE</scope>
    <source>
        <strain evidence="3">USNM1676648</strain>
        <tissue evidence="3">Polyp</tissue>
    </source>
</reference>
<dbReference type="AlphaFoldDB" id="A0A9W9YUD1"/>
<dbReference type="PROSITE" id="PS50157">
    <property type="entry name" value="ZINC_FINGER_C2H2_2"/>
    <property type="match status" value="1"/>
</dbReference>
<feature type="domain" description="C2H2-type" evidence="2">
    <location>
        <begin position="6"/>
        <end position="34"/>
    </location>
</feature>